<evidence type="ECO:0000256" key="8">
    <source>
        <dbReference type="ARBA" id="ARBA00023136"/>
    </source>
</evidence>
<keyword evidence="8 10" id="KW-0472">Membrane</keyword>
<dbReference type="GO" id="GO:0005789">
    <property type="term" value="C:endoplasmic reticulum membrane"/>
    <property type="evidence" value="ECO:0007669"/>
    <property type="project" value="UniProtKB-SubCell"/>
</dbReference>
<feature type="transmembrane region" description="Helical" evidence="10">
    <location>
        <begin position="137"/>
        <end position="153"/>
    </location>
</feature>
<evidence type="ECO:0000256" key="4">
    <source>
        <dbReference type="ARBA" id="ARBA00022597"/>
    </source>
</evidence>
<evidence type="ECO:0000313" key="12">
    <source>
        <dbReference type="Proteomes" id="UP000191024"/>
    </source>
</evidence>
<dbReference type="Proteomes" id="UP000191024">
    <property type="component" value="Chromosome C"/>
</dbReference>
<evidence type="ECO:0000256" key="9">
    <source>
        <dbReference type="ARBA" id="ARBA00041103"/>
    </source>
</evidence>
<feature type="transmembrane region" description="Helical" evidence="10">
    <location>
        <begin position="44"/>
        <end position="62"/>
    </location>
</feature>
<dbReference type="GO" id="GO:0005460">
    <property type="term" value="F:UDP-glucose transmembrane transporter activity"/>
    <property type="evidence" value="ECO:0007669"/>
    <property type="project" value="TreeGrafter"/>
</dbReference>
<evidence type="ECO:0000256" key="1">
    <source>
        <dbReference type="ARBA" id="ARBA00004477"/>
    </source>
</evidence>
<reference evidence="12" key="1">
    <citation type="submission" date="2016-03" db="EMBL/GenBank/DDBJ databases">
        <authorList>
            <person name="Devillers H."/>
        </authorList>
    </citation>
    <scope>NUCLEOTIDE SEQUENCE [LARGE SCALE GENOMIC DNA]</scope>
</reference>
<dbReference type="PANTHER" id="PTHR10778:SF10">
    <property type="entry name" value="SOLUTE CARRIER FAMILY 35 MEMBER B1"/>
    <property type="match status" value="1"/>
</dbReference>
<dbReference type="STRING" id="1230905.A0A1G4J0X0"/>
<name>A0A1G4J0X0_9SACH</name>
<keyword evidence="3" id="KW-0813">Transport</keyword>
<dbReference type="GO" id="GO:0005459">
    <property type="term" value="F:UDP-galactose transmembrane transporter activity"/>
    <property type="evidence" value="ECO:0007669"/>
    <property type="project" value="TreeGrafter"/>
</dbReference>
<gene>
    <name evidence="11" type="ORF">LAMI_0C02498G</name>
</gene>
<comment type="similarity">
    <text evidence="2">Belongs to the nucleotide-sugar transporter family. SLC35B subfamily.</text>
</comment>
<keyword evidence="5 10" id="KW-0812">Transmembrane</keyword>
<evidence type="ECO:0000256" key="6">
    <source>
        <dbReference type="ARBA" id="ARBA00022824"/>
    </source>
</evidence>
<dbReference type="SUPFAM" id="SSF103481">
    <property type="entry name" value="Multidrug resistance efflux transporter EmrE"/>
    <property type="match status" value="1"/>
</dbReference>
<dbReference type="Pfam" id="PF08449">
    <property type="entry name" value="UAA"/>
    <property type="match status" value="1"/>
</dbReference>
<keyword evidence="6" id="KW-0256">Endoplasmic reticulum</keyword>
<accession>A0A1G4J0X0</accession>
<dbReference type="InterPro" id="IPR037185">
    <property type="entry name" value="EmrE-like"/>
</dbReference>
<dbReference type="AlphaFoldDB" id="A0A1G4J0X0"/>
<dbReference type="EMBL" id="LT598466">
    <property type="protein sequence ID" value="SCU83238.1"/>
    <property type="molecule type" value="Genomic_DNA"/>
</dbReference>
<feature type="transmembrane region" description="Helical" evidence="10">
    <location>
        <begin position="278"/>
        <end position="298"/>
    </location>
</feature>
<keyword evidence="4" id="KW-0762">Sugar transport</keyword>
<feature type="transmembrane region" description="Helical" evidence="10">
    <location>
        <begin position="251"/>
        <end position="271"/>
    </location>
</feature>
<evidence type="ECO:0000256" key="7">
    <source>
        <dbReference type="ARBA" id="ARBA00022989"/>
    </source>
</evidence>
<dbReference type="InterPro" id="IPR013657">
    <property type="entry name" value="SCL35B1-4/HUT1"/>
</dbReference>
<sequence length="337" mass="37130">MGLPVRLAISVAGIYIAFLTWSLVHEPLTTRQWPNSGRRFEFPSVVALVQGLIAIIVGMVYLKRSHPTYRTRQFMRDHGHELLSISLSQSISTPLASYSLKHVDFLTYMLAKSCKLVPVLVVHLLVYRTNVGTTKTVLALIVTCGVLIFNMGGDSCKSKQTVPGSPLSGGVILLLASLLLDGYTNASQDRMLKRNRSAGISQAKKSITGAHLMVGLNICIVLWNVLCLVFLSPDQFQNAVNMISKDSVIIYYLATYAICGALGQVFIFFTLENYGSLVLVTVTVTRKMFSMILSIVIYRHQVSRLQWVGVATVFGGIVTEAALKRKSAQDVKKLKTQ</sequence>
<comment type="subcellular location">
    <subcellularLocation>
        <location evidence="1">Endoplasmic reticulum membrane</location>
        <topology evidence="1">Multi-pass membrane protein</topology>
    </subcellularLocation>
</comment>
<proteinExistence type="inferred from homology"/>
<keyword evidence="12" id="KW-1185">Reference proteome</keyword>
<evidence type="ECO:0000313" key="11">
    <source>
        <dbReference type="EMBL" id="SCU83238.1"/>
    </source>
</evidence>
<feature type="transmembrane region" description="Helical" evidence="10">
    <location>
        <begin position="207"/>
        <end position="231"/>
    </location>
</feature>
<evidence type="ECO:0000256" key="5">
    <source>
        <dbReference type="ARBA" id="ARBA00022692"/>
    </source>
</evidence>
<evidence type="ECO:0000256" key="10">
    <source>
        <dbReference type="SAM" id="Phobius"/>
    </source>
</evidence>
<protein>
    <recommendedName>
        <fullName evidence="9">UDP-galactose transporter homolog 1</fullName>
    </recommendedName>
</protein>
<dbReference type="GO" id="GO:0000139">
    <property type="term" value="C:Golgi membrane"/>
    <property type="evidence" value="ECO:0007669"/>
    <property type="project" value="TreeGrafter"/>
</dbReference>
<dbReference type="OrthoDB" id="1601at2759"/>
<feature type="transmembrane region" description="Helical" evidence="10">
    <location>
        <begin position="304"/>
        <end position="323"/>
    </location>
</feature>
<feature type="transmembrane region" description="Helical" evidence="10">
    <location>
        <begin position="165"/>
        <end position="186"/>
    </location>
</feature>
<organism evidence="11 12">
    <name type="scientific">Lachancea mirantina</name>
    <dbReference type="NCBI Taxonomy" id="1230905"/>
    <lineage>
        <taxon>Eukaryota</taxon>
        <taxon>Fungi</taxon>
        <taxon>Dikarya</taxon>
        <taxon>Ascomycota</taxon>
        <taxon>Saccharomycotina</taxon>
        <taxon>Saccharomycetes</taxon>
        <taxon>Saccharomycetales</taxon>
        <taxon>Saccharomycetaceae</taxon>
        <taxon>Lachancea</taxon>
    </lineage>
</organism>
<evidence type="ECO:0000256" key="3">
    <source>
        <dbReference type="ARBA" id="ARBA00022448"/>
    </source>
</evidence>
<evidence type="ECO:0000256" key="2">
    <source>
        <dbReference type="ARBA" id="ARBA00010694"/>
    </source>
</evidence>
<dbReference type="PANTHER" id="PTHR10778">
    <property type="entry name" value="SOLUTE CARRIER FAMILY 35 MEMBER B"/>
    <property type="match status" value="1"/>
</dbReference>
<keyword evidence="7 10" id="KW-1133">Transmembrane helix</keyword>
<feature type="transmembrane region" description="Helical" evidence="10">
    <location>
        <begin position="7"/>
        <end position="24"/>
    </location>
</feature>